<evidence type="ECO:0000256" key="2">
    <source>
        <dbReference type="ARBA" id="ARBA00010663"/>
    </source>
</evidence>
<evidence type="ECO:0000313" key="12">
    <source>
        <dbReference type="EnsemblMetazoa" id="XP_020898155.1"/>
    </source>
</evidence>
<dbReference type="OrthoDB" id="9946013at2759"/>
<evidence type="ECO:0000256" key="4">
    <source>
        <dbReference type="ARBA" id="ARBA00022989"/>
    </source>
</evidence>
<evidence type="ECO:0000256" key="10">
    <source>
        <dbReference type="SAM" id="Phobius"/>
    </source>
</evidence>
<dbReference type="InterPro" id="IPR000276">
    <property type="entry name" value="GPCR_Rhodpsn"/>
</dbReference>
<evidence type="ECO:0000256" key="3">
    <source>
        <dbReference type="ARBA" id="ARBA00022692"/>
    </source>
</evidence>
<dbReference type="Gene3D" id="1.20.1070.10">
    <property type="entry name" value="Rhodopsin 7-helix transmembrane proteins"/>
    <property type="match status" value="1"/>
</dbReference>
<evidence type="ECO:0000256" key="5">
    <source>
        <dbReference type="ARBA" id="ARBA00023040"/>
    </source>
</evidence>
<dbReference type="AlphaFoldDB" id="A0A913X328"/>
<feature type="transmembrane region" description="Helical" evidence="10">
    <location>
        <begin position="31"/>
        <end position="55"/>
    </location>
</feature>
<evidence type="ECO:0000256" key="8">
    <source>
        <dbReference type="ARBA" id="ARBA00023224"/>
    </source>
</evidence>
<keyword evidence="5 9" id="KW-0297">G-protein coupled receptor</keyword>
<dbReference type="KEGG" id="epa:110236934"/>
<dbReference type="GO" id="GO:0005886">
    <property type="term" value="C:plasma membrane"/>
    <property type="evidence" value="ECO:0007669"/>
    <property type="project" value="TreeGrafter"/>
</dbReference>
<dbReference type="GeneID" id="110236934"/>
<dbReference type="PRINTS" id="PR01012">
    <property type="entry name" value="NRPEPTIDEYR"/>
</dbReference>
<feature type="transmembrane region" description="Helical" evidence="10">
    <location>
        <begin position="279"/>
        <end position="301"/>
    </location>
</feature>
<keyword evidence="13" id="KW-1185">Reference proteome</keyword>
<comment type="similarity">
    <text evidence="2 9">Belongs to the G-protein coupled receptor 1 family.</text>
</comment>
<feature type="transmembrane region" description="Helical" evidence="10">
    <location>
        <begin position="67"/>
        <end position="89"/>
    </location>
</feature>
<protein>
    <recommendedName>
        <fullName evidence="11">G-protein coupled receptors family 1 profile domain-containing protein</fullName>
    </recommendedName>
</protein>
<dbReference type="Proteomes" id="UP000887567">
    <property type="component" value="Unplaced"/>
</dbReference>
<dbReference type="InterPro" id="IPR017452">
    <property type="entry name" value="GPCR_Rhodpsn_7TM"/>
</dbReference>
<dbReference type="PANTHER" id="PTHR45695:SF9">
    <property type="entry name" value="LEUCOKININ RECEPTOR"/>
    <property type="match status" value="1"/>
</dbReference>
<dbReference type="RefSeq" id="XP_020898155.1">
    <property type="nucleotide sequence ID" value="XM_021042496.2"/>
</dbReference>
<keyword evidence="3 9" id="KW-0812">Transmembrane</keyword>
<evidence type="ECO:0000313" key="13">
    <source>
        <dbReference type="Proteomes" id="UP000887567"/>
    </source>
</evidence>
<dbReference type="SMART" id="SM01381">
    <property type="entry name" value="7TM_GPCR_Srsx"/>
    <property type="match status" value="1"/>
</dbReference>
<evidence type="ECO:0000259" key="11">
    <source>
        <dbReference type="PROSITE" id="PS50262"/>
    </source>
</evidence>
<dbReference type="CDD" id="cd00637">
    <property type="entry name" value="7tm_classA_rhodopsin-like"/>
    <property type="match status" value="1"/>
</dbReference>
<evidence type="ECO:0000256" key="6">
    <source>
        <dbReference type="ARBA" id="ARBA00023136"/>
    </source>
</evidence>
<dbReference type="PANTHER" id="PTHR45695">
    <property type="entry name" value="LEUCOKININ RECEPTOR-RELATED"/>
    <property type="match status" value="1"/>
</dbReference>
<proteinExistence type="inferred from homology"/>
<dbReference type="PROSITE" id="PS50262">
    <property type="entry name" value="G_PROTEIN_RECEP_F1_2"/>
    <property type="match status" value="1"/>
</dbReference>
<feature type="transmembrane region" description="Helical" evidence="10">
    <location>
        <begin position="109"/>
        <end position="129"/>
    </location>
</feature>
<keyword evidence="4 10" id="KW-1133">Transmembrane helix</keyword>
<feature type="domain" description="G-protein coupled receptors family 1 profile" evidence="11">
    <location>
        <begin position="47"/>
        <end position="299"/>
    </location>
</feature>
<accession>A0A913X328</accession>
<sequence>MSEGDASTTNSSAFQNGNSYWERKAMATGEIVLLSSYFVVTLVGLVGNSFVIHAVRTNRSMHTSTNYLISNIAVADLTTMATCLPFAILKFLNHPGGKWGRFLCTFITKNNISCITLSVSIMTLCILAVERYNALINPLHHEMRMTKRATLYAIVLTWILALAMAMPLLIFTDFNEKYHYCQFTFTTHLYWIAVGVATFLILVVICYCYIKILREIYNKRLLNAGHCAPQWLNNETTKNKRKVTKLLLSLTVAFVLFFVPRMVYLFFSPYMEKTINLGAFRKISFFLVVCNSCVNPIICGFQSDNYRRAFLAMLRRSRGVSPISRDAISNRDWWNTSQRQQHQQSQM</sequence>
<dbReference type="PROSITE" id="PS00237">
    <property type="entry name" value="G_PROTEIN_RECEP_F1_1"/>
    <property type="match status" value="1"/>
</dbReference>
<evidence type="ECO:0000256" key="9">
    <source>
        <dbReference type="RuleBase" id="RU000688"/>
    </source>
</evidence>
<reference evidence="12" key="1">
    <citation type="submission" date="2022-11" db="UniProtKB">
        <authorList>
            <consortium name="EnsemblMetazoa"/>
        </authorList>
    </citation>
    <scope>IDENTIFICATION</scope>
</reference>
<keyword evidence="6 10" id="KW-0472">Membrane</keyword>
<dbReference type="OMA" id="WERKAMA"/>
<dbReference type="Pfam" id="PF00001">
    <property type="entry name" value="7tm_1"/>
    <property type="match status" value="1"/>
</dbReference>
<feature type="transmembrane region" description="Helical" evidence="10">
    <location>
        <begin position="246"/>
        <end position="267"/>
    </location>
</feature>
<evidence type="ECO:0000256" key="1">
    <source>
        <dbReference type="ARBA" id="ARBA00004141"/>
    </source>
</evidence>
<dbReference type="PRINTS" id="PR00237">
    <property type="entry name" value="GPCRRHODOPSN"/>
</dbReference>
<evidence type="ECO:0000256" key="7">
    <source>
        <dbReference type="ARBA" id="ARBA00023170"/>
    </source>
</evidence>
<feature type="transmembrane region" description="Helical" evidence="10">
    <location>
        <begin position="190"/>
        <end position="210"/>
    </location>
</feature>
<feature type="transmembrane region" description="Helical" evidence="10">
    <location>
        <begin position="149"/>
        <end position="170"/>
    </location>
</feature>
<organism evidence="12 13">
    <name type="scientific">Exaiptasia diaphana</name>
    <name type="common">Tropical sea anemone</name>
    <name type="synonym">Aiptasia pulchella</name>
    <dbReference type="NCBI Taxonomy" id="2652724"/>
    <lineage>
        <taxon>Eukaryota</taxon>
        <taxon>Metazoa</taxon>
        <taxon>Cnidaria</taxon>
        <taxon>Anthozoa</taxon>
        <taxon>Hexacorallia</taxon>
        <taxon>Actiniaria</taxon>
        <taxon>Aiptasiidae</taxon>
        <taxon>Exaiptasia</taxon>
    </lineage>
</organism>
<name>A0A913X328_EXADI</name>
<dbReference type="InterPro" id="IPR000611">
    <property type="entry name" value="NPY_rcpt"/>
</dbReference>
<dbReference type="EnsemblMetazoa" id="XM_021042496.2">
    <property type="protein sequence ID" value="XP_020898155.1"/>
    <property type="gene ID" value="LOC110236934"/>
</dbReference>
<comment type="subcellular location">
    <subcellularLocation>
        <location evidence="1">Membrane</location>
        <topology evidence="1">Multi-pass membrane protein</topology>
    </subcellularLocation>
</comment>
<keyword evidence="7 9" id="KW-0675">Receptor</keyword>
<dbReference type="SUPFAM" id="SSF81321">
    <property type="entry name" value="Family A G protein-coupled receptor-like"/>
    <property type="match status" value="1"/>
</dbReference>
<keyword evidence="8 9" id="KW-0807">Transducer</keyword>
<dbReference type="GO" id="GO:0004983">
    <property type="term" value="F:neuropeptide Y receptor activity"/>
    <property type="evidence" value="ECO:0007669"/>
    <property type="project" value="InterPro"/>
</dbReference>